<dbReference type="InterPro" id="IPR039361">
    <property type="entry name" value="Cyclin"/>
</dbReference>
<dbReference type="OrthoDB" id="5590282at2759"/>
<feature type="domain" description="Cyclin-like" evidence="6">
    <location>
        <begin position="332"/>
        <end position="416"/>
    </location>
</feature>
<gene>
    <name evidence="8" type="ORF">CPB83DRAFT_795857</name>
</gene>
<comment type="similarity">
    <text evidence="4">Belongs to the cyclin family.</text>
</comment>
<dbReference type="InterPro" id="IPR006671">
    <property type="entry name" value="Cyclin_N"/>
</dbReference>
<evidence type="ECO:0000256" key="1">
    <source>
        <dbReference type="ARBA" id="ARBA00022618"/>
    </source>
</evidence>
<dbReference type="CDD" id="cd20512">
    <property type="entry name" value="CYCLIN_CLBs_yeast_rpt2"/>
    <property type="match status" value="1"/>
</dbReference>
<dbReference type="InterPro" id="IPR013763">
    <property type="entry name" value="Cyclin-like_dom"/>
</dbReference>
<protein>
    <submittedName>
        <fullName evidence="8">Cyclin-like protein</fullName>
    </submittedName>
</protein>
<dbReference type="Proteomes" id="UP000807306">
    <property type="component" value="Unassembled WGS sequence"/>
</dbReference>
<evidence type="ECO:0000256" key="5">
    <source>
        <dbReference type="SAM" id="MobiDB-lite"/>
    </source>
</evidence>
<organism evidence="8 9">
    <name type="scientific">Crepidotus variabilis</name>
    <dbReference type="NCBI Taxonomy" id="179855"/>
    <lineage>
        <taxon>Eukaryota</taxon>
        <taxon>Fungi</taxon>
        <taxon>Dikarya</taxon>
        <taxon>Basidiomycota</taxon>
        <taxon>Agaricomycotina</taxon>
        <taxon>Agaricomycetes</taxon>
        <taxon>Agaricomycetidae</taxon>
        <taxon>Agaricales</taxon>
        <taxon>Agaricineae</taxon>
        <taxon>Crepidotaceae</taxon>
        <taxon>Crepidotus</taxon>
    </lineage>
</organism>
<keyword evidence="3" id="KW-0131">Cell cycle</keyword>
<dbReference type="InterPro" id="IPR036915">
    <property type="entry name" value="Cyclin-like_sf"/>
</dbReference>
<reference evidence="8" key="1">
    <citation type="submission" date="2020-11" db="EMBL/GenBank/DDBJ databases">
        <authorList>
            <consortium name="DOE Joint Genome Institute"/>
            <person name="Ahrendt S."/>
            <person name="Riley R."/>
            <person name="Andreopoulos W."/>
            <person name="Labutti K."/>
            <person name="Pangilinan J."/>
            <person name="Ruiz-Duenas F.J."/>
            <person name="Barrasa J.M."/>
            <person name="Sanchez-Garcia M."/>
            <person name="Camarero S."/>
            <person name="Miyauchi S."/>
            <person name="Serrano A."/>
            <person name="Linde D."/>
            <person name="Babiker R."/>
            <person name="Drula E."/>
            <person name="Ayuso-Fernandez I."/>
            <person name="Pacheco R."/>
            <person name="Padilla G."/>
            <person name="Ferreira P."/>
            <person name="Barriuso J."/>
            <person name="Kellner H."/>
            <person name="Castanera R."/>
            <person name="Alfaro M."/>
            <person name="Ramirez L."/>
            <person name="Pisabarro A.G."/>
            <person name="Kuo A."/>
            <person name="Tritt A."/>
            <person name="Lipzen A."/>
            <person name="He G."/>
            <person name="Yan M."/>
            <person name="Ng V."/>
            <person name="Cullen D."/>
            <person name="Martin F."/>
            <person name="Rosso M.-N."/>
            <person name="Henrissat B."/>
            <person name="Hibbett D."/>
            <person name="Martinez A.T."/>
            <person name="Grigoriev I.V."/>
        </authorList>
    </citation>
    <scope>NUCLEOTIDE SEQUENCE</scope>
    <source>
        <strain evidence="8">CBS 506.95</strain>
    </source>
</reference>
<evidence type="ECO:0000313" key="9">
    <source>
        <dbReference type="Proteomes" id="UP000807306"/>
    </source>
</evidence>
<name>A0A9P6EBC6_9AGAR</name>
<evidence type="ECO:0000259" key="7">
    <source>
        <dbReference type="SMART" id="SM01332"/>
    </source>
</evidence>
<feature type="domain" description="Cyclin C-terminal" evidence="7">
    <location>
        <begin position="425"/>
        <end position="540"/>
    </location>
</feature>
<dbReference type="InterPro" id="IPR048258">
    <property type="entry name" value="Cyclins_cyclin-box"/>
</dbReference>
<dbReference type="FunFam" id="1.10.472.10:FF:000001">
    <property type="entry name" value="G2/mitotic-specific cyclin"/>
    <property type="match status" value="1"/>
</dbReference>
<dbReference type="SMART" id="SM00385">
    <property type="entry name" value="CYCLIN"/>
    <property type="match status" value="2"/>
</dbReference>
<dbReference type="SMART" id="SM01332">
    <property type="entry name" value="Cyclin_C"/>
    <property type="match status" value="1"/>
</dbReference>
<feature type="region of interest" description="Disordered" evidence="5">
    <location>
        <begin position="1"/>
        <end position="71"/>
    </location>
</feature>
<comment type="caution">
    <text evidence="8">The sequence shown here is derived from an EMBL/GenBank/DDBJ whole genome shotgun (WGS) entry which is preliminary data.</text>
</comment>
<evidence type="ECO:0000259" key="6">
    <source>
        <dbReference type="SMART" id="SM00385"/>
    </source>
</evidence>
<evidence type="ECO:0000313" key="8">
    <source>
        <dbReference type="EMBL" id="KAF9525729.1"/>
    </source>
</evidence>
<dbReference type="Gene3D" id="1.10.472.10">
    <property type="entry name" value="Cyclin-like"/>
    <property type="match status" value="2"/>
</dbReference>
<dbReference type="PROSITE" id="PS00292">
    <property type="entry name" value="CYCLINS"/>
    <property type="match status" value="1"/>
</dbReference>
<dbReference type="EMBL" id="MU157880">
    <property type="protein sequence ID" value="KAF9525729.1"/>
    <property type="molecule type" value="Genomic_DNA"/>
</dbReference>
<keyword evidence="9" id="KW-1185">Reference proteome</keyword>
<proteinExistence type="inferred from homology"/>
<keyword evidence="1" id="KW-0132">Cell division</keyword>
<feature type="region of interest" description="Disordered" evidence="5">
    <location>
        <begin position="227"/>
        <end position="250"/>
    </location>
</feature>
<feature type="compositionally biased region" description="Basic and acidic residues" evidence="5">
    <location>
        <begin position="227"/>
        <end position="239"/>
    </location>
</feature>
<dbReference type="Pfam" id="PF02984">
    <property type="entry name" value="Cyclin_C"/>
    <property type="match status" value="1"/>
</dbReference>
<dbReference type="GO" id="GO:0051301">
    <property type="term" value="P:cell division"/>
    <property type="evidence" value="ECO:0007669"/>
    <property type="project" value="UniProtKB-KW"/>
</dbReference>
<feature type="compositionally biased region" description="Polar residues" evidence="5">
    <location>
        <begin position="42"/>
        <end position="59"/>
    </location>
</feature>
<feature type="domain" description="Cyclin-like" evidence="6">
    <location>
        <begin position="429"/>
        <end position="510"/>
    </location>
</feature>
<evidence type="ECO:0000256" key="3">
    <source>
        <dbReference type="ARBA" id="ARBA00023306"/>
    </source>
</evidence>
<feature type="compositionally biased region" description="Low complexity" evidence="5">
    <location>
        <begin position="174"/>
        <end position="184"/>
    </location>
</feature>
<accession>A0A9P6EBC6</accession>
<dbReference type="InterPro" id="IPR004367">
    <property type="entry name" value="Cyclin_C-dom"/>
</dbReference>
<keyword evidence="2 4" id="KW-0195">Cyclin</keyword>
<dbReference type="AlphaFoldDB" id="A0A9P6EBC6"/>
<evidence type="ECO:0000256" key="2">
    <source>
        <dbReference type="ARBA" id="ARBA00023127"/>
    </source>
</evidence>
<dbReference type="GO" id="GO:0016538">
    <property type="term" value="F:cyclin-dependent protein serine/threonine kinase regulator activity"/>
    <property type="evidence" value="ECO:0007669"/>
    <property type="project" value="InterPro"/>
</dbReference>
<sequence>MSSIPVRRTSRVARSTARDNENANARPSRVAAATRGAATKVGATTASSKDTAGSTVTRKSTIKADVTSTRATTSTIASKAKAIEPSGVGKDGKEAIGAKRKREALVEVTTLVTNNHRKTASTSSGLSGKDVKETRTTAVVNVASIKSKTVVKPPTGRATRQVVTARQPREKVARAASESTTASSKDTGSTLDKDGDEIMEPAVEVKAALTKPKREIEEDDEVKRVFKKRHTEEKEEAKKTLTVPSAKKANQDLSQLDADKVALQLEPAESSPSAQLWDDLDAEDWDDPVMVSEYVVDICKYLQELEVATLPRSDYMSSQPEINWEHRGVLVDWLLQVHARFNLLAESLFLTVNLLDRFLSLKTIHIPKLQLVGLACFFTATKYEETYAPSVREIAFLADEQYTVDEILKAERYILRTLEWDLRAPGPMGWLRRGSKADDCEVHARTLGKYLIEISCVERKLVGVKPSLVSAAALWIARMTLGREEWTANLEHYTTFSEKELLPTAKIMLEYINTEPVPHQSLYKKYAHKRYYRCSKFVRDWCLEKWAENTDINLARDLPALKEVVREARGEWEKAELEAGAAAAVS</sequence>
<feature type="region of interest" description="Disordered" evidence="5">
    <location>
        <begin position="152"/>
        <end position="198"/>
    </location>
</feature>
<evidence type="ECO:0000256" key="4">
    <source>
        <dbReference type="RuleBase" id="RU000383"/>
    </source>
</evidence>
<dbReference type="SUPFAM" id="SSF47954">
    <property type="entry name" value="Cyclin-like"/>
    <property type="match status" value="2"/>
</dbReference>
<dbReference type="Pfam" id="PF00134">
    <property type="entry name" value="Cyclin_N"/>
    <property type="match status" value="1"/>
</dbReference>
<dbReference type="GO" id="GO:0044772">
    <property type="term" value="P:mitotic cell cycle phase transition"/>
    <property type="evidence" value="ECO:0007669"/>
    <property type="project" value="InterPro"/>
</dbReference>
<dbReference type="PANTHER" id="PTHR10177">
    <property type="entry name" value="CYCLINS"/>
    <property type="match status" value="1"/>
</dbReference>